<dbReference type="InterPro" id="IPR035914">
    <property type="entry name" value="Sperma_CUB_dom_sf"/>
</dbReference>
<protein>
    <recommendedName>
        <fullName evidence="11">Ovochymase 2</fullName>
    </recommendedName>
</protein>
<dbReference type="EMBL" id="AFYH01205357">
    <property type="status" value="NOT_ANNOTATED_CDS"/>
    <property type="molecule type" value="Genomic_DNA"/>
</dbReference>
<dbReference type="SUPFAM" id="SSF49854">
    <property type="entry name" value="Spermadhesin, CUB domain"/>
    <property type="match status" value="3"/>
</dbReference>
<organism evidence="9 10">
    <name type="scientific">Latimeria chalumnae</name>
    <name type="common">Coelacanth</name>
    <dbReference type="NCBI Taxonomy" id="7897"/>
    <lineage>
        <taxon>Eukaryota</taxon>
        <taxon>Metazoa</taxon>
        <taxon>Chordata</taxon>
        <taxon>Craniata</taxon>
        <taxon>Vertebrata</taxon>
        <taxon>Euteleostomi</taxon>
        <taxon>Coelacanthiformes</taxon>
        <taxon>Coelacanthidae</taxon>
        <taxon>Latimeria</taxon>
    </lineage>
</organism>
<dbReference type="GO" id="GO:0004252">
    <property type="term" value="F:serine-type endopeptidase activity"/>
    <property type="evidence" value="ECO:0007669"/>
    <property type="project" value="InterPro"/>
</dbReference>
<dbReference type="HOGENOM" id="CLU_004497_0_0_1"/>
<dbReference type="FunFam" id="2.60.120.290:FF:000013">
    <property type="entry name" value="Membrane frizzled-related protein"/>
    <property type="match status" value="1"/>
</dbReference>
<dbReference type="Gene3D" id="2.60.120.290">
    <property type="entry name" value="Spermadhesin, CUB domain"/>
    <property type="match status" value="3"/>
</dbReference>
<dbReference type="PANTHER" id="PTHR24252">
    <property type="entry name" value="ACROSIN-RELATED"/>
    <property type="match status" value="1"/>
</dbReference>
<evidence type="ECO:0000259" key="7">
    <source>
        <dbReference type="PROSITE" id="PS01180"/>
    </source>
</evidence>
<feature type="domain" description="CUB" evidence="7">
    <location>
        <begin position="383"/>
        <end position="495"/>
    </location>
</feature>
<keyword evidence="4 5" id="KW-1015">Disulfide bond</keyword>
<dbReference type="InterPro" id="IPR000859">
    <property type="entry name" value="CUB_dom"/>
</dbReference>
<dbReference type="GO" id="GO:0006508">
    <property type="term" value="P:proteolysis"/>
    <property type="evidence" value="ECO:0007669"/>
    <property type="project" value="UniProtKB-KW"/>
</dbReference>
<dbReference type="EMBL" id="AFYH01205359">
    <property type="status" value="NOT_ANNOTATED_CDS"/>
    <property type="molecule type" value="Genomic_DNA"/>
</dbReference>
<dbReference type="InterPro" id="IPR043504">
    <property type="entry name" value="Peptidase_S1_PA_chymotrypsin"/>
</dbReference>
<proteinExistence type="predicted"/>
<keyword evidence="3 6" id="KW-0720">Serine protease</keyword>
<dbReference type="eggNOG" id="KOG3627">
    <property type="taxonomic scope" value="Eukaryota"/>
</dbReference>
<evidence type="ECO:0000313" key="10">
    <source>
        <dbReference type="Proteomes" id="UP000008672"/>
    </source>
</evidence>
<dbReference type="PRINTS" id="PR00722">
    <property type="entry name" value="CHYMOTRYPSIN"/>
</dbReference>
<feature type="disulfide bond" evidence="5">
    <location>
        <begin position="383"/>
        <end position="410"/>
    </location>
</feature>
<dbReference type="Gene3D" id="2.40.10.10">
    <property type="entry name" value="Trypsin-like serine proteases"/>
    <property type="match status" value="2"/>
</dbReference>
<dbReference type="PROSITE" id="PS00135">
    <property type="entry name" value="TRYPSIN_SER"/>
    <property type="match status" value="1"/>
</dbReference>
<evidence type="ECO:0000256" key="6">
    <source>
        <dbReference type="RuleBase" id="RU363034"/>
    </source>
</evidence>
<keyword evidence="10" id="KW-1185">Reference proteome</keyword>
<keyword evidence="1 6" id="KW-0645">Protease</keyword>
<dbReference type="SMART" id="SM00020">
    <property type="entry name" value="Tryp_SPc"/>
    <property type="match status" value="2"/>
</dbReference>
<feature type="domain" description="CUB" evidence="7">
    <location>
        <begin position="813"/>
        <end position="888"/>
    </location>
</feature>
<accession>H3A8Q2</accession>
<reference evidence="9" key="2">
    <citation type="submission" date="2025-08" db="UniProtKB">
        <authorList>
            <consortium name="Ensembl"/>
        </authorList>
    </citation>
    <scope>IDENTIFICATION</scope>
</reference>
<evidence type="ECO:0000256" key="3">
    <source>
        <dbReference type="ARBA" id="ARBA00022825"/>
    </source>
</evidence>
<evidence type="ECO:0000256" key="5">
    <source>
        <dbReference type="PROSITE-ProRule" id="PRU00059"/>
    </source>
</evidence>
<dbReference type="InterPro" id="IPR018114">
    <property type="entry name" value="TRYPSIN_HIS"/>
</dbReference>
<dbReference type="InterPro" id="IPR009003">
    <property type="entry name" value="Peptidase_S1_PA"/>
</dbReference>
<dbReference type="OMA" id="EHTYYSA"/>
<evidence type="ECO:0000256" key="2">
    <source>
        <dbReference type="ARBA" id="ARBA00022801"/>
    </source>
</evidence>
<dbReference type="Pfam" id="PF00431">
    <property type="entry name" value="CUB"/>
    <property type="match status" value="3"/>
</dbReference>
<dbReference type="EMBL" id="AFYH01205356">
    <property type="status" value="NOT_ANNOTATED_CDS"/>
    <property type="molecule type" value="Genomic_DNA"/>
</dbReference>
<dbReference type="PROSITE" id="PS50240">
    <property type="entry name" value="TRYPSIN_DOM"/>
    <property type="match status" value="2"/>
</dbReference>
<dbReference type="Proteomes" id="UP000008672">
    <property type="component" value="Unassembled WGS sequence"/>
</dbReference>
<keyword evidence="2 6" id="KW-0378">Hydrolase</keyword>
<dbReference type="PROSITE" id="PS00134">
    <property type="entry name" value="TRYPSIN_HIS"/>
    <property type="match status" value="2"/>
</dbReference>
<evidence type="ECO:0000256" key="1">
    <source>
        <dbReference type="ARBA" id="ARBA00022670"/>
    </source>
</evidence>
<dbReference type="SMART" id="SM00042">
    <property type="entry name" value="CUB"/>
    <property type="match status" value="2"/>
</dbReference>
<dbReference type="Pfam" id="PF00089">
    <property type="entry name" value="Trypsin"/>
    <property type="match status" value="2"/>
</dbReference>
<dbReference type="InterPro" id="IPR001314">
    <property type="entry name" value="Peptidase_S1A"/>
</dbReference>
<sequence>FSRIVGGRNAVRGGWPWQVHLRIRNNQVCGGSIINELWVITAAHCVASIDESEVDFLTVTVGEYNLHEAEEEEENFSVSKVIIHPKFNAYLAISYDIALLQLHANITFGKMVRPVCLPQKDEKFAEGTLCVATGWGRTTEKGNLAVVLQEVDLPILDDLICSDVLTSLGFPPLDDSMICAGFPDGGRDACKGDSGGPFVCKRASGIWTLMGITSWGMGCARSWGDQYNQTEERGTPGVYSRVAYLMDFIHQYVTMELDYSQFEKVLSQRWLYTSSKKNQILDNSSRAEKGCLDIEMQVACDYDYLALYSSNRQLVVESGVFQSPPPQKKTSKVCGSAPIPPVVIESNQATIKFVSDNTDGGKGFELSYTAVDKESEAAAASGCGSVAVLVEEGKIDTISYPEKYPSKATCHWFINAPEDHIIKLEFEDFAVEPSVGCHNDYVTIYSNIDEKELLAELCGLEKPSPIMSTDNKMFIRFQSDGENNFKGFKADYYFIASVKGLRKPMPSLSPPPQVNIVESIMIVIHYMCGVPPIQPKWLELQITEGEEAYPHSWPWQVRLSYVGNHVCGGTILSVDWILTAAHCVHFVKVPFLLTVVAGDHDRAQKESSEQVTEIKSIFVHKNYKNGSHDYDIALLQLSTPLYYDDYVRPACLPCTENAPTPSSLCIVTGWGAINEGGQLVNRLQQLHVPILNNTLCQEHYYSALPGGINERMVCAGLPSLTHKDSCEGDSGVPMVCRDEGKPFVVHGIKSWGFDCAEAKRPRVYTRVVAFLDWINKTVEGKSIWDTDNCTFLCRRSLSPPPPPPKKKSFRLDCPPSEVRLQQHEGFFGSPGYPTGYPGSLKCSWVLHLKPNQQAEFTILHLSIAESENCQLESLVVYEGTENRREVLG</sequence>
<dbReference type="STRING" id="7897.ENSLACP00000006023"/>
<feature type="domain" description="Peptidase S1" evidence="8">
    <location>
        <begin position="4"/>
        <end position="254"/>
    </location>
</feature>
<dbReference type="FunFam" id="2.40.10.10:FF:000003">
    <property type="entry name" value="Transmembrane serine protease 3"/>
    <property type="match status" value="2"/>
</dbReference>
<evidence type="ECO:0000259" key="8">
    <source>
        <dbReference type="PROSITE" id="PS50240"/>
    </source>
</evidence>
<evidence type="ECO:0000313" key="9">
    <source>
        <dbReference type="Ensembl" id="ENSLACP00000006023.1"/>
    </source>
</evidence>
<evidence type="ECO:0000256" key="4">
    <source>
        <dbReference type="ARBA" id="ARBA00023157"/>
    </source>
</evidence>
<dbReference type="SUPFAM" id="SSF50494">
    <property type="entry name" value="Trypsin-like serine proteases"/>
    <property type="match status" value="2"/>
</dbReference>
<dbReference type="EMBL" id="AFYH01205354">
    <property type="status" value="NOT_ANNOTATED_CDS"/>
    <property type="molecule type" value="Genomic_DNA"/>
</dbReference>
<reference evidence="9" key="3">
    <citation type="submission" date="2025-09" db="UniProtKB">
        <authorList>
            <consortium name="Ensembl"/>
        </authorList>
    </citation>
    <scope>IDENTIFICATION</scope>
</reference>
<feature type="domain" description="Peptidase S1" evidence="8">
    <location>
        <begin position="542"/>
        <end position="779"/>
    </location>
</feature>
<dbReference type="AlphaFoldDB" id="H3A8Q2"/>
<dbReference type="EMBL" id="AFYH01205360">
    <property type="status" value="NOT_ANNOTATED_CDS"/>
    <property type="molecule type" value="Genomic_DNA"/>
</dbReference>
<comment type="caution">
    <text evidence="5">Lacks conserved residue(s) required for the propagation of feature annotation.</text>
</comment>
<dbReference type="EMBL" id="AFYH01205358">
    <property type="status" value="NOT_ANNOTATED_CDS"/>
    <property type="molecule type" value="Genomic_DNA"/>
</dbReference>
<evidence type="ECO:0008006" key="11">
    <source>
        <dbReference type="Google" id="ProtNLM"/>
    </source>
</evidence>
<dbReference type="Ensembl" id="ENSLACT00000006075.1">
    <property type="protein sequence ID" value="ENSLACP00000006023.1"/>
    <property type="gene ID" value="ENSLACG00000005347.1"/>
</dbReference>
<reference evidence="10" key="1">
    <citation type="submission" date="2011-08" db="EMBL/GenBank/DDBJ databases">
        <title>The draft genome of Latimeria chalumnae.</title>
        <authorList>
            <person name="Di Palma F."/>
            <person name="Alfoldi J."/>
            <person name="Johnson J."/>
            <person name="Berlin A."/>
            <person name="Gnerre S."/>
            <person name="Jaffe D."/>
            <person name="MacCallum I."/>
            <person name="Young S."/>
            <person name="Walker B.J."/>
            <person name="Lander E."/>
            <person name="Lindblad-Toh K."/>
        </authorList>
    </citation>
    <scope>NUCLEOTIDE SEQUENCE [LARGE SCALE GENOMIC DNA]</scope>
    <source>
        <strain evidence="10">Wild caught</strain>
    </source>
</reference>
<dbReference type="CDD" id="cd00190">
    <property type="entry name" value="Tryp_SPc"/>
    <property type="match status" value="2"/>
</dbReference>
<dbReference type="InterPro" id="IPR001254">
    <property type="entry name" value="Trypsin_dom"/>
</dbReference>
<dbReference type="InterPro" id="IPR033116">
    <property type="entry name" value="TRYPSIN_SER"/>
</dbReference>
<dbReference type="PROSITE" id="PS01180">
    <property type="entry name" value="CUB"/>
    <property type="match status" value="3"/>
</dbReference>
<dbReference type="EMBL" id="AFYH01205355">
    <property type="status" value="NOT_ANNOTATED_CDS"/>
    <property type="molecule type" value="Genomic_DNA"/>
</dbReference>
<dbReference type="CDD" id="cd00041">
    <property type="entry name" value="CUB"/>
    <property type="match status" value="3"/>
</dbReference>
<dbReference type="GeneTree" id="ENSGT00940000157791"/>
<feature type="domain" description="CUB" evidence="7">
    <location>
        <begin position="292"/>
        <end position="371"/>
    </location>
</feature>
<name>H3A8Q2_LATCH</name>
<dbReference type="PANTHER" id="PTHR24252:SF18">
    <property type="entry name" value="OVOCHYMASE 1"/>
    <property type="match status" value="1"/>
</dbReference>
<dbReference type="InParanoid" id="H3A8Q2"/>